<dbReference type="PROSITE" id="PS51880">
    <property type="entry name" value="TGS"/>
    <property type="match status" value="1"/>
</dbReference>
<comment type="similarity">
    <text evidence="7">Belongs to the relA/spoT family.</text>
</comment>
<accession>A0ABY6IJJ2</accession>
<dbReference type="Pfam" id="PF02824">
    <property type="entry name" value="TGS"/>
    <property type="match status" value="1"/>
</dbReference>
<dbReference type="InterPro" id="IPR012675">
    <property type="entry name" value="Beta-grasp_dom_sf"/>
</dbReference>
<keyword evidence="12" id="KW-1185">Reference proteome</keyword>
<evidence type="ECO:0000256" key="6">
    <source>
        <dbReference type="ARBA" id="ARBA00048244"/>
    </source>
</evidence>
<dbReference type="Pfam" id="PF04607">
    <property type="entry name" value="RelA_SpoT"/>
    <property type="match status" value="1"/>
</dbReference>
<dbReference type="InterPro" id="IPR004811">
    <property type="entry name" value="RelA/Spo_fam"/>
</dbReference>
<dbReference type="PROSITE" id="PS51831">
    <property type="entry name" value="HD"/>
    <property type="match status" value="1"/>
</dbReference>
<dbReference type="Pfam" id="PF19296">
    <property type="entry name" value="RelA_AH_RIS"/>
    <property type="match status" value="1"/>
</dbReference>
<evidence type="ECO:0000259" key="9">
    <source>
        <dbReference type="PROSITE" id="PS51831"/>
    </source>
</evidence>
<evidence type="ECO:0000259" key="10">
    <source>
        <dbReference type="PROSITE" id="PS51880"/>
    </source>
</evidence>
<dbReference type="EMBL" id="CP107716">
    <property type="protein sequence ID" value="UYQ70774.1"/>
    <property type="molecule type" value="Genomic_DNA"/>
</dbReference>
<feature type="domain" description="HD" evidence="9">
    <location>
        <begin position="45"/>
        <end position="144"/>
    </location>
</feature>
<dbReference type="InterPro" id="IPR033655">
    <property type="entry name" value="TGS_RelA/SpoT"/>
</dbReference>
<evidence type="ECO:0000256" key="5">
    <source>
        <dbReference type="ARBA" id="ARBA00032407"/>
    </source>
</evidence>
<proteinExistence type="inferred from homology"/>
<reference evidence="11" key="1">
    <citation type="submission" date="2022-10" db="EMBL/GenBank/DDBJ databases">
        <title>YIM 151497 complete genome.</title>
        <authorList>
            <person name="Chen X."/>
        </authorList>
    </citation>
    <scope>NUCLEOTIDE SEQUENCE</scope>
    <source>
        <strain evidence="11">YIM 151497</strain>
    </source>
</reference>
<dbReference type="EC" id="2.7.6.5" evidence="1"/>
<protein>
    <recommendedName>
        <fullName evidence="2">GTP pyrophosphokinase rsh</fullName>
        <ecNumber evidence="1">2.7.6.5</ecNumber>
    </recommendedName>
    <alternativeName>
        <fullName evidence="5">(p)ppGpp synthase</fullName>
    </alternativeName>
    <alternativeName>
        <fullName evidence="4">ATP:GTP 3'-pyrophosphotransferase</fullName>
    </alternativeName>
</protein>
<dbReference type="CDD" id="cd04876">
    <property type="entry name" value="ACT_RelA-SpoT"/>
    <property type="match status" value="1"/>
</dbReference>
<feature type="domain" description="TGS" evidence="10">
    <location>
        <begin position="389"/>
        <end position="450"/>
    </location>
</feature>
<dbReference type="Gene3D" id="1.10.3210.10">
    <property type="entry name" value="Hypothetical protein af1432"/>
    <property type="match status" value="1"/>
</dbReference>
<name>A0ABY6IJJ2_9HYPH</name>
<evidence type="ECO:0000256" key="2">
    <source>
        <dbReference type="ARBA" id="ARBA00014315"/>
    </source>
</evidence>
<dbReference type="Gene3D" id="3.30.460.10">
    <property type="entry name" value="Beta Polymerase, domain 2"/>
    <property type="match status" value="1"/>
</dbReference>
<dbReference type="InterPro" id="IPR007685">
    <property type="entry name" value="RelA_SpoT"/>
</dbReference>
<evidence type="ECO:0000256" key="7">
    <source>
        <dbReference type="RuleBase" id="RU003847"/>
    </source>
</evidence>
<dbReference type="InterPro" id="IPR045600">
    <property type="entry name" value="RelA/SpoT_AH_RIS"/>
</dbReference>
<evidence type="ECO:0000313" key="12">
    <source>
        <dbReference type="Proteomes" id="UP001163882"/>
    </source>
</evidence>
<evidence type="ECO:0000259" key="8">
    <source>
        <dbReference type="PROSITE" id="PS51671"/>
    </source>
</evidence>
<dbReference type="Gene3D" id="3.10.20.30">
    <property type="match status" value="1"/>
</dbReference>
<gene>
    <name evidence="11" type="ORF">OF122_11930</name>
</gene>
<dbReference type="InterPro" id="IPR043519">
    <property type="entry name" value="NT_sf"/>
</dbReference>
<dbReference type="PROSITE" id="PS51671">
    <property type="entry name" value="ACT"/>
    <property type="match status" value="1"/>
</dbReference>
<comment type="catalytic activity">
    <reaction evidence="6">
        <text>GTP + ATP = guanosine 3'-diphosphate 5'-triphosphate + AMP</text>
        <dbReference type="Rhea" id="RHEA:22088"/>
        <dbReference type="ChEBI" id="CHEBI:30616"/>
        <dbReference type="ChEBI" id="CHEBI:37565"/>
        <dbReference type="ChEBI" id="CHEBI:142410"/>
        <dbReference type="ChEBI" id="CHEBI:456215"/>
        <dbReference type="EC" id="2.7.6.5"/>
    </reaction>
</comment>
<dbReference type="InterPro" id="IPR002912">
    <property type="entry name" value="ACT_dom"/>
</dbReference>
<dbReference type="RefSeq" id="WP_264224461.1">
    <property type="nucleotide sequence ID" value="NZ_CP107716.1"/>
</dbReference>
<dbReference type="SUPFAM" id="SSF81271">
    <property type="entry name" value="TGS-like"/>
    <property type="match status" value="1"/>
</dbReference>
<dbReference type="InterPro" id="IPR003607">
    <property type="entry name" value="HD/PDEase_dom"/>
</dbReference>
<dbReference type="SMART" id="SM00954">
    <property type="entry name" value="RelA_SpoT"/>
    <property type="match status" value="1"/>
</dbReference>
<dbReference type="PANTHER" id="PTHR21262:SF36">
    <property type="entry name" value="BIFUNCTIONAL (P)PPGPP SYNTHASE_HYDROLASE SPOT"/>
    <property type="match status" value="1"/>
</dbReference>
<dbReference type="Proteomes" id="UP001163882">
    <property type="component" value="Chromosome"/>
</dbReference>
<dbReference type="CDD" id="cd01668">
    <property type="entry name" value="TGS_RSH"/>
    <property type="match status" value="1"/>
</dbReference>
<dbReference type="SUPFAM" id="SSF81301">
    <property type="entry name" value="Nucleotidyltransferase"/>
    <property type="match status" value="1"/>
</dbReference>
<evidence type="ECO:0000256" key="4">
    <source>
        <dbReference type="ARBA" id="ARBA00029754"/>
    </source>
</evidence>
<keyword evidence="3" id="KW-0342">GTP-binding</keyword>
<dbReference type="SUPFAM" id="SSF109604">
    <property type="entry name" value="HD-domain/PDEase-like"/>
    <property type="match status" value="1"/>
</dbReference>
<dbReference type="InterPro" id="IPR045865">
    <property type="entry name" value="ACT-like_dom_sf"/>
</dbReference>
<evidence type="ECO:0000313" key="11">
    <source>
        <dbReference type="EMBL" id="UYQ70774.1"/>
    </source>
</evidence>
<dbReference type="SMART" id="SM00471">
    <property type="entry name" value="HDc"/>
    <property type="match status" value="1"/>
</dbReference>
<dbReference type="Pfam" id="PF13328">
    <property type="entry name" value="HD_4"/>
    <property type="match status" value="1"/>
</dbReference>
<comment type="function">
    <text evidence="7">In eubacteria ppGpp (guanosine 3'-diphosphate 5'-diphosphate) is a mediator of the stringent response that coordinates a variety of cellular activities in response to changes in nutritional abundance.</text>
</comment>
<dbReference type="Gene3D" id="3.30.70.260">
    <property type="match status" value="1"/>
</dbReference>
<keyword evidence="3" id="KW-0547">Nucleotide-binding</keyword>
<evidence type="ECO:0000256" key="3">
    <source>
        <dbReference type="ARBA" id="ARBA00023134"/>
    </source>
</evidence>
<dbReference type="InterPro" id="IPR006674">
    <property type="entry name" value="HD_domain"/>
</dbReference>
<feature type="domain" description="ACT" evidence="8">
    <location>
        <begin position="663"/>
        <end position="737"/>
    </location>
</feature>
<evidence type="ECO:0000256" key="1">
    <source>
        <dbReference type="ARBA" id="ARBA00013251"/>
    </source>
</evidence>
<dbReference type="PANTHER" id="PTHR21262">
    <property type="entry name" value="GUANOSINE-3',5'-BIS DIPHOSPHATE 3'-PYROPHOSPHOHYDROLASE"/>
    <property type="match status" value="1"/>
</dbReference>
<sequence>MMRQYELVERVLAYNPNADEALLNKAYVYGMQKHGSQTRASGDPYFAHPLEVAAILTDLKLDDATIAVALLHDTIEDTDATRAEIDEMFGTEIGQIVDGLTKIDRLNLVSREEAQAENLRKLLLAISQDVRVLLVKLADRLHNMRTLEFMPVHKRGRIAQETMDIYAPLAGRMGMQDMRNELEDLAFKSLYPEHYSAIASRLAQMEISSREIVAEIRSELEEHLAGQGIKAKVSWRLKSAWSIYSKIERKAIALEQLSDMIGFRVIVDTIDECYRTLGVIHTSWKVVPGRFKDYISVPKANDYRSIHTTIVGPGRQRVELQIRTQEMHAIAEFGIAAHQLYKEAISGDMHRLEEESQAYNWLRSTIARLTEGDNPEEFVEHTKLELFQDQVFCFTPRGRLIALPRGATPIDFAYAVHTDVGDTCVGCKINGTVMPLITQLHSGDEVEILRDADHTPPPNWENIAMTGKARSAVRRAVRQGAFARAISLGEQVLMAVIERESLQLSEDEIAALANRFSITDRNSMLAAIGEGRITAEDLARETTALKGKRRRKGRLVLPVANDAEGWFALRNAQYFKFRMPGGQHTAIKKFATMVGFDFNMPVDISREGVVPGDRIIGIFHQSGRMEVYPMESEALAGFHDMDVGWIDVRWDMAGKPETRFKVVVSMYSQNRPGSLAQITGAIAACDANISNLAMRALAADSHELIFELEVHDLTQLTDVLATLKRTPGLSRVQRASMVQANAISGMEGALEAGTQETTESQTK</sequence>
<dbReference type="Pfam" id="PF13291">
    <property type="entry name" value="ACT_4"/>
    <property type="match status" value="1"/>
</dbReference>
<organism evidence="11 12">
    <name type="scientific">Pelagibacterium flavum</name>
    <dbReference type="NCBI Taxonomy" id="2984530"/>
    <lineage>
        <taxon>Bacteria</taxon>
        <taxon>Pseudomonadati</taxon>
        <taxon>Pseudomonadota</taxon>
        <taxon>Alphaproteobacteria</taxon>
        <taxon>Hyphomicrobiales</taxon>
        <taxon>Devosiaceae</taxon>
        <taxon>Pelagibacterium</taxon>
    </lineage>
</organism>
<dbReference type="NCBIfam" id="TIGR00691">
    <property type="entry name" value="spoT_relA"/>
    <property type="match status" value="1"/>
</dbReference>
<dbReference type="InterPro" id="IPR012676">
    <property type="entry name" value="TGS-like"/>
</dbReference>
<dbReference type="CDD" id="cd00077">
    <property type="entry name" value="HDc"/>
    <property type="match status" value="1"/>
</dbReference>
<dbReference type="CDD" id="cd05399">
    <property type="entry name" value="NT_Rel-Spo_like"/>
    <property type="match status" value="1"/>
</dbReference>
<dbReference type="InterPro" id="IPR004095">
    <property type="entry name" value="TGS"/>
</dbReference>
<dbReference type="SUPFAM" id="SSF55021">
    <property type="entry name" value="ACT-like"/>
    <property type="match status" value="1"/>
</dbReference>